<dbReference type="Proteomes" id="UP000265581">
    <property type="component" value="Unassembled WGS sequence"/>
</dbReference>
<organism evidence="4 5">
    <name type="scientific">Aeromicrobium endophyticum</name>
    <dbReference type="NCBI Taxonomy" id="2292704"/>
    <lineage>
        <taxon>Bacteria</taxon>
        <taxon>Bacillati</taxon>
        <taxon>Actinomycetota</taxon>
        <taxon>Actinomycetes</taxon>
        <taxon>Propionibacteriales</taxon>
        <taxon>Nocardioidaceae</taxon>
        <taxon>Aeromicrobium</taxon>
    </lineage>
</organism>
<name>A0A371P919_9ACTN</name>
<dbReference type="AlphaFoldDB" id="A0A371P919"/>
<dbReference type="GO" id="GO:0043856">
    <property type="term" value="F:anti-sigma factor antagonist activity"/>
    <property type="evidence" value="ECO:0007669"/>
    <property type="project" value="InterPro"/>
</dbReference>
<evidence type="ECO:0000313" key="5">
    <source>
        <dbReference type="Proteomes" id="UP000265581"/>
    </source>
</evidence>
<gene>
    <name evidence="4" type="ORF">DX116_02150</name>
</gene>
<evidence type="ECO:0000256" key="1">
    <source>
        <dbReference type="ARBA" id="ARBA00009013"/>
    </source>
</evidence>
<dbReference type="InterPro" id="IPR002645">
    <property type="entry name" value="STAS_dom"/>
</dbReference>
<evidence type="ECO:0000259" key="3">
    <source>
        <dbReference type="PROSITE" id="PS50801"/>
    </source>
</evidence>
<sequence length="116" mass="12717">MERADVVVRREDEIMTELTFTHDEAAGRTVLAVAGEIDTQTADELRGTVDELDVSHRTLVLDLHGVEFVDSSGLGALLGIKKQQDRGGGALQLTRLSDAVARIIEITKMDRVFEIV</sequence>
<dbReference type="InterPro" id="IPR036513">
    <property type="entry name" value="STAS_dom_sf"/>
</dbReference>
<proteinExistence type="inferred from homology"/>
<keyword evidence="5" id="KW-1185">Reference proteome</keyword>
<evidence type="ECO:0000256" key="2">
    <source>
        <dbReference type="RuleBase" id="RU003749"/>
    </source>
</evidence>
<dbReference type="EMBL" id="QUBR01000001">
    <property type="protein sequence ID" value="REK72454.1"/>
    <property type="molecule type" value="Genomic_DNA"/>
</dbReference>
<accession>A0A371P919</accession>
<reference evidence="4 5" key="1">
    <citation type="submission" date="2018-08" db="EMBL/GenBank/DDBJ databases">
        <title>Aeromicrobium sp. M2KJ-4, whole genome shotgun sequence.</title>
        <authorList>
            <person name="Tuo L."/>
        </authorList>
    </citation>
    <scope>NUCLEOTIDE SEQUENCE [LARGE SCALE GENOMIC DNA]</scope>
    <source>
        <strain evidence="4 5">M2KJ-4</strain>
    </source>
</reference>
<dbReference type="NCBIfam" id="TIGR00377">
    <property type="entry name" value="ant_ant_sig"/>
    <property type="match status" value="1"/>
</dbReference>
<evidence type="ECO:0000313" key="4">
    <source>
        <dbReference type="EMBL" id="REK72454.1"/>
    </source>
</evidence>
<dbReference type="PROSITE" id="PS50801">
    <property type="entry name" value="STAS"/>
    <property type="match status" value="1"/>
</dbReference>
<dbReference type="CDD" id="cd07043">
    <property type="entry name" value="STAS_anti-anti-sigma_factors"/>
    <property type="match status" value="1"/>
</dbReference>
<dbReference type="Pfam" id="PF01740">
    <property type="entry name" value="STAS"/>
    <property type="match status" value="1"/>
</dbReference>
<feature type="domain" description="STAS" evidence="3">
    <location>
        <begin position="18"/>
        <end position="116"/>
    </location>
</feature>
<protein>
    <recommendedName>
        <fullName evidence="2">Anti-sigma factor antagonist</fullName>
    </recommendedName>
</protein>
<comment type="similarity">
    <text evidence="1 2">Belongs to the anti-sigma-factor antagonist family.</text>
</comment>
<comment type="caution">
    <text evidence="4">The sequence shown here is derived from an EMBL/GenBank/DDBJ whole genome shotgun (WGS) entry which is preliminary data.</text>
</comment>
<dbReference type="Gene3D" id="3.30.750.24">
    <property type="entry name" value="STAS domain"/>
    <property type="match status" value="1"/>
</dbReference>
<dbReference type="SUPFAM" id="SSF52091">
    <property type="entry name" value="SpoIIaa-like"/>
    <property type="match status" value="1"/>
</dbReference>
<dbReference type="PANTHER" id="PTHR33495">
    <property type="entry name" value="ANTI-SIGMA FACTOR ANTAGONIST TM_1081-RELATED-RELATED"/>
    <property type="match status" value="1"/>
</dbReference>
<dbReference type="PANTHER" id="PTHR33495:SF2">
    <property type="entry name" value="ANTI-SIGMA FACTOR ANTAGONIST TM_1081-RELATED"/>
    <property type="match status" value="1"/>
</dbReference>
<dbReference type="InterPro" id="IPR003658">
    <property type="entry name" value="Anti-sigma_ant"/>
</dbReference>